<keyword evidence="3" id="KW-0813">Transport</keyword>
<dbReference type="Proteomes" id="UP000050794">
    <property type="component" value="Unassembled WGS sequence"/>
</dbReference>
<dbReference type="Pfam" id="PF00005">
    <property type="entry name" value="ABC_tran"/>
    <property type="match status" value="1"/>
</dbReference>
<proteinExistence type="inferred from homology"/>
<dbReference type="Gene3D" id="3.40.50.300">
    <property type="entry name" value="P-loop containing nucleotide triphosphate hydrolases"/>
    <property type="match status" value="1"/>
</dbReference>
<dbReference type="InterPro" id="IPR003439">
    <property type="entry name" value="ABC_transporter-like_ATP-bd"/>
</dbReference>
<organism evidence="11 12">
    <name type="scientific">Toxocara canis</name>
    <name type="common">Canine roundworm</name>
    <dbReference type="NCBI Taxonomy" id="6265"/>
    <lineage>
        <taxon>Eukaryota</taxon>
        <taxon>Metazoa</taxon>
        <taxon>Ecdysozoa</taxon>
        <taxon>Nematoda</taxon>
        <taxon>Chromadorea</taxon>
        <taxon>Rhabditida</taxon>
        <taxon>Spirurina</taxon>
        <taxon>Ascaridomorpha</taxon>
        <taxon>Ascaridoidea</taxon>
        <taxon>Toxocaridae</taxon>
        <taxon>Toxocara</taxon>
    </lineage>
</organism>
<evidence type="ECO:0000313" key="10">
    <source>
        <dbReference type="EMBL" id="VDM37200.1"/>
    </source>
</evidence>
<comment type="similarity">
    <text evidence="2">Belongs to the ABC transporter superfamily. ABCG family. Eye pigment precursor importer (TC 3.A.1.204) subfamily.</text>
</comment>
<dbReference type="WBParaSite" id="TCNE_0000594001-mRNA-1">
    <property type="protein sequence ID" value="TCNE_0000594001-mRNA-1"/>
    <property type="gene ID" value="TCNE_0000594001"/>
</dbReference>
<evidence type="ECO:0000256" key="2">
    <source>
        <dbReference type="ARBA" id="ARBA00005814"/>
    </source>
</evidence>
<reference evidence="10 11" key="2">
    <citation type="submission" date="2018-11" db="EMBL/GenBank/DDBJ databases">
        <authorList>
            <consortium name="Pathogen Informatics"/>
        </authorList>
    </citation>
    <scope>NUCLEOTIDE SEQUENCE [LARGE SCALE GENOMIC DNA]</scope>
</reference>
<evidence type="ECO:0000313" key="11">
    <source>
        <dbReference type="Proteomes" id="UP000050794"/>
    </source>
</evidence>
<dbReference type="GO" id="GO:0016887">
    <property type="term" value="F:ATP hydrolysis activity"/>
    <property type="evidence" value="ECO:0007669"/>
    <property type="project" value="InterPro"/>
</dbReference>
<evidence type="ECO:0000256" key="3">
    <source>
        <dbReference type="ARBA" id="ARBA00022448"/>
    </source>
</evidence>
<dbReference type="Pfam" id="PF01061">
    <property type="entry name" value="ABC2_membrane"/>
    <property type="match status" value="1"/>
</dbReference>
<keyword evidence="8" id="KW-0472">Membrane</keyword>
<keyword evidence="5" id="KW-0547">Nucleotide-binding</keyword>
<dbReference type="GO" id="GO:0005886">
    <property type="term" value="C:plasma membrane"/>
    <property type="evidence" value="ECO:0007669"/>
    <property type="project" value="TreeGrafter"/>
</dbReference>
<dbReference type="SUPFAM" id="SSF52540">
    <property type="entry name" value="P-loop containing nucleoside triphosphate hydrolases"/>
    <property type="match status" value="1"/>
</dbReference>
<evidence type="ECO:0000256" key="1">
    <source>
        <dbReference type="ARBA" id="ARBA00004141"/>
    </source>
</evidence>
<keyword evidence="4" id="KW-0812">Transmembrane</keyword>
<gene>
    <name evidence="10" type="ORF">TCNE_LOCUS5940</name>
</gene>
<dbReference type="GO" id="GO:0005524">
    <property type="term" value="F:ATP binding"/>
    <property type="evidence" value="ECO:0007669"/>
    <property type="project" value="UniProtKB-KW"/>
</dbReference>
<dbReference type="AlphaFoldDB" id="A0A183UBS0"/>
<evidence type="ECO:0000256" key="4">
    <source>
        <dbReference type="ARBA" id="ARBA00022692"/>
    </source>
</evidence>
<dbReference type="InterPro" id="IPR003593">
    <property type="entry name" value="AAA+_ATPase"/>
</dbReference>
<sequence length="675" mass="75692">MSDDGCCGPAFQYLCNVGPKQHFILASITKGDVYEEHSQTASKNQGRPVIQHVKSRNGKLVTWTDLTVTVPMNPNNSSNFWRKSEAEQRKTILYEVSGFASPGELLAIMGGSGSGKTVLLNALTGHNQKNVNVTGVVTVNGEELQSVDMRRVSAYVQQADMFIGTLTVKEQLHFSAELRMDRSVSKEVRKQRVQQVIKDLGLGKCENTLIGVPNRLKGISCGECKRLAFACEILTDPSILFCDEPTSGLDSFMAAQVVSCLKDMAKQKKTVVVTIHQPSTQVFLMFDNLCLMAMGQIAYFGPVEKVCDFWKEIGLECPPTFNPADHVIRTLSIADNDQLASYDRIRMIRTKYEESEYGMKMYRKTHGKGSKHIIGNADLKRSNKYPAGFFKQTSALFRRSFLTTLRDPLLLKVKFIQVVATSFIIGIVNFRTVITGPTVMNIEGILYNTVRDMNFMFLFPSINVITSELPIFLREHRAGIYRAETYYIAKSFAEMPQYTILPIIYSIVVYFMSGLNESIDSFFTYTALTVVLTYVAISIAYAGACVFGEDSLALTYMPCFILPMLVFGGFYINFHSIPFYFNWISFLSWFRYGFEALQINQWTSIAVIEGCENGTVANSADDYCPARDGIGLLNRRGMGTTKEVMVVNSAILVIMFIFFRCIGLVAIIVRVRLMN</sequence>
<dbReference type="GO" id="GO:0140359">
    <property type="term" value="F:ABC-type transporter activity"/>
    <property type="evidence" value="ECO:0007669"/>
    <property type="project" value="InterPro"/>
</dbReference>
<feature type="domain" description="ABC transporter" evidence="9">
    <location>
        <begin position="75"/>
        <end position="319"/>
    </location>
</feature>
<dbReference type="InterPro" id="IPR013525">
    <property type="entry name" value="ABC2_TM"/>
</dbReference>
<accession>A0A183UBS0</accession>
<dbReference type="InterPro" id="IPR027417">
    <property type="entry name" value="P-loop_NTPase"/>
</dbReference>
<evidence type="ECO:0000313" key="12">
    <source>
        <dbReference type="WBParaSite" id="TCNE_0000594001-mRNA-1"/>
    </source>
</evidence>
<dbReference type="Pfam" id="PF19055">
    <property type="entry name" value="ABC2_membrane_7"/>
    <property type="match status" value="1"/>
</dbReference>
<evidence type="ECO:0000256" key="5">
    <source>
        <dbReference type="ARBA" id="ARBA00022741"/>
    </source>
</evidence>
<dbReference type="PANTHER" id="PTHR48041:SF104">
    <property type="entry name" value="ABC TRANSPORTER DOMAIN-CONTAINING PROTEIN"/>
    <property type="match status" value="1"/>
</dbReference>
<dbReference type="FunFam" id="3.40.50.300:FF:002134">
    <property type="entry name" value="ABC transporter ATP-binding protein/permease wht-1"/>
    <property type="match status" value="1"/>
</dbReference>
<reference evidence="12" key="1">
    <citation type="submission" date="2016-06" db="UniProtKB">
        <authorList>
            <consortium name="WormBaseParasite"/>
        </authorList>
    </citation>
    <scope>IDENTIFICATION</scope>
</reference>
<dbReference type="EMBL" id="UYWY01019413">
    <property type="protein sequence ID" value="VDM37200.1"/>
    <property type="molecule type" value="Genomic_DNA"/>
</dbReference>
<comment type="subcellular location">
    <subcellularLocation>
        <location evidence="1">Membrane</location>
        <topology evidence="1">Multi-pass membrane protein</topology>
    </subcellularLocation>
</comment>
<dbReference type="SMART" id="SM00382">
    <property type="entry name" value="AAA"/>
    <property type="match status" value="1"/>
</dbReference>
<dbReference type="InterPro" id="IPR043926">
    <property type="entry name" value="ABCG_dom"/>
</dbReference>
<keyword evidence="11" id="KW-1185">Reference proteome</keyword>
<dbReference type="CDD" id="cd03213">
    <property type="entry name" value="ABCG_EPDR"/>
    <property type="match status" value="1"/>
</dbReference>
<dbReference type="PANTHER" id="PTHR48041">
    <property type="entry name" value="ABC TRANSPORTER G FAMILY MEMBER 28"/>
    <property type="match status" value="1"/>
</dbReference>
<keyword evidence="7" id="KW-1133">Transmembrane helix</keyword>
<protein>
    <submittedName>
        <fullName evidence="12">ABC transporter ATP-binding protein/permease wht-1</fullName>
    </submittedName>
</protein>
<dbReference type="PROSITE" id="PS50893">
    <property type="entry name" value="ABC_TRANSPORTER_2"/>
    <property type="match status" value="1"/>
</dbReference>
<evidence type="ECO:0000259" key="9">
    <source>
        <dbReference type="PROSITE" id="PS50893"/>
    </source>
</evidence>
<evidence type="ECO:0000256" key="7">
    <source>
        <dbReference type="ARBA" id="ARBA00022989"/>
    </source>
</evidence>
<evidence type="ECO:0000256" key="8">
    <source>
        <dbReference type="ARBA" id="ARBA00023136"/>
    </source>
</evidence>
<dbReference type="InterPro" id="IPR050352">
    <property type="entry name" value="ABCG_transporters"/>
</dbReference>
<name>A0A183UBS0_TOXCA</name>
<keyword evidence="6" id="KW-0067">ATP-binding</keyword>
<evidence type="ECO:0000256" key="6">
    <source>
        <dbReference type="ARBA" id="ARBA00022840"/>
    </source>
</evidence>